<feature type="domain" description="SSD" evidence="8">
    <location>
        <begin position="332"/>
        <end position="446"/>
    </location>
</feature>
<sequence length="906" mass="102841">MDEIPLKKRWRISMLAFFFFFLIVLAGFIPGLGREMNQREDFSYPEDPVWQASDRADEKMPEEYWLVFQIVMGDSVDTENHNALDFGVFREATERNDNLLAAESVSQYFDIKFNWQVQQNENSSIWGIPDTVRSIMNKDTPVSFLINYTGSSYDNASDDELTYVLNSLFNFQTEDGSFVYRNIVSPDLCVVQDTECKIPRDKDNYPVELNATDGEYWKAKGFTLVGEANSERLFADYPRQKGDYEHFEYWEQKVDSFYLEPLKSDEKVSFYSYLAFGLELENQINSTLPLVGLSFVLMVLLLSFYFRNIGDVVVCALGLGLLMTCMNANSFWLGFPQSQLASMLPILMLALGVDFAIHSLTRWRKLTLEDEDYSYNPQKASFNAAWGSIRTLFPALGVATLTTVVAFGTATLSSIPDLFEWGILGPLGIIQAYLIMGIFCPILRSLFPPKPPEESDSILTKISEYFNVKAMALLMKERSMSMLVVFLLITIILSPIVLGNPDSTFDVKDYADNDSRFIQTVIVGQETFTEQGEPGYYLIEGENLATYDNLLVIDNLENKIVDYNFSARFFGSLPYIVRAQTALALNVENMGYIPKTVNFSTGFPTSDEEIYNVLEDVYTNGTRNLDGTFYISPSDARATYHLEDGKLTMVRSWFLVLRPDDMYGQMKVQKNQLDTASVEINEMAGINAQVSGLSYERYVYVLEITDSFQESLIIAIILAFLIVLIVLRDFRLSIITIFPVIAITIWLRGGMVLTGTSINLVTVQISSLAIGLGVDYAIHMVQRIREARYDSPHSSQEEWMSESLDETGNNIAMSAFTDFVGFMVLTLAIMPLFVTFGMIMAIMIFLSFVAAVFMLPALLFQFGNLEGDRPLLLQSKFENIKESEPVLEKKRKLLKKIKKKRNPDIL</sequence>
<dbReference type="Gene3D" id="1.20.1640.10">
    <property type="entry name" value="Multidrug efflux transporter AcrB transmembrane domain"/>
    <property type="match status" value="2"/>
</dbReference>
<feature type="transmembrane region" description="Helical" evidence="7">
    <location>
        <begin position="839"/>
        <end position="860"/>
    </location>
</feature>
<dbReference type="Pfam" id="PF02460">
    <property type="entry name" value="Patched"/>
    <property type="match status" value="1"/>
</dbReference>
<feature type="transmembrane region" description="Helical" evidence="7">
    <location>
        <begin position="479"/>
        <end position="498"/>
    </location>
</feature>
<evidence type="ECO:0000256" key="3">
    <source>
        <dbReference type="ARBA" id="ARBA00022475"/>
    </source>
</evidence>
<accession>A0A7J4GUA3</accession>
<comment type="similarity">
    <text evidence="2">Belongs to the resistance-nodulation-cell division (RND) (TC 2.A.6) family. MmpL subfamily.</text>
</comment>
<comment type="subcellular location">
    <subcellularLocation>
        <location evidence="1">Cell membrane</location>
        <topology evidence="1">Multi-pass membrane protein</topology>
    </subcellularLocation>
</comment>
<evidence type="ECO:0000259" key="8">
    <source>
        <dbReference type="PROSITE" id="PS50156"/>
    </source>
</evidence>
<evidence type="ECO:0000256" key="1">
    <source>
        <dbReference type="ARBA" id="ARBA00004651"/>
    </source>
</evidence>
<evidence type="ECO:0000313" key="9">
    <source>
        <dbReference type="EMBL" id="HIF37549.1"/>
    </source>
</evidence>
<dbReference type="InterPro" id="IPR003392">
    <property type="entry name" value="PTHD_SSD"/>
</dbReference>
<gene>
    <name evidence="9" type="ORF">EYQ70_04045</name>
</gene>
<feature type="transmembrane region" description="Helical" evidence="7">
    <location>
        <begin position="734"/>
        <end position="751"/>
    </location>
</feature>
<dbReference type="Proteomes" id="UP000585802">
    <property type="component" value="Unassembled WGS sequence"/>
</dbReference>
<feature type="transmembrane region" description="Helical" evidence="7">
    <location>
        <begin position="811"/>
        <end position="833"/>
    </location>
</feature>
<comment type="caution">
    <text evidence="9">The sequence shown here is derived from an EMBL/GenBank/DDBJ whole genome shotgun (WGS) entry which is preliminary data.</text>
</comment>
<protein>
    <recommendedName>
        <fullName evidence="8">SSD domain-containing protein</fullName>
    </recommendedName>
</protein>
<feature type="transmembrane region" description="Helical" evidence="7">
    <location>
        <begin position="313"/>
        <end position="333"/>
    </location>
</feature>
<dbReference type="InterPro" id="IPR001036">
    <property type="entry name" value="Acrflvin-R"/>
</dbReference>
<dbReference type="EMBL" id="DUCX01000065">
    <property type="protein sequence ID" value="HIF37549.1"/>
    <property type="molecule type" value="Genomic_DNA"/>
</dbReference>
<feature type="transmembrane region" description="Helical" evidence="7">
    <location>
        <begin position="288"/>
        <end position="306"/>
    </location>
</feature>
<dbReference type="PANTHER" id="PTHR33406:SF6">
    <property type="entry name" value="MEMBRANE PROTEIN YDGH-RELATED"/>
    <property type="match status" value="1"/>
</dbReference>
<evidence type="ECO:0000256" key="2">
    <source>
        <dbReference type="ARBA" id="ARBA00010157"/>
    </source>
</evidence>
<evidence type="ECO:0000313" key="10">
    <source>
        <dbReference type="Proteomes" id="UP000585802"/>
    </source>
</evidence>
<feature type="transmembrane region" description="Helical" evidence="7">
    <location>
        <begin position="711"/>
        <end position="727"/>
    </location>
</feature>
<keyword evidence="4 7" id="KW-0812">Transmembrane</keyword>
<dbReference type="InterPro" id="IPR050545">
    <property type="entry name" value="Mycobact_MmpL"/>
</dbReference>
<evidence type="ECO:0000256" key="6">
    <source>
        <dbReference type="ARBA" id="ARBA00023136"/>
    </source>
</evidence>
<keyword evidence="5 7" id="KW-1133">Transmembrane helix</keyword>
<feature type="transmembrane region" description="Helical" evidence="7">
    <location>
        <begin position="757"/>
        <end position="778"/>
    </location>
</feature>
<feature type="transmembrane region" description="Helical" evidence="7">
    <location>
        <begin position="392"/>
        <end position="415"/>
    </location>
</feature>
<feature type="transmembrane region" description="Helical" evidence="7">
    <location>
        <begin position="12"/>
        <end position="33"/>
    </location>
</feature>
<keyword evidence="3" id="KW-1003">Cell membrane</keyword>
<proteinExistence type="inferred from homology"/>
<dbReference type="Pfam" id="PF03176">
    <property type="entry name" value="MMPL"/>
    <property type="match status" value="1"/>
</dbReference>
<organism evidence="9 10">
    <name type="scientific">Marine Group III euryarchaeote</name>
    <dbReference type="NCBI Taxonomy" id="2173149"/>
    <lineage>
        <taxon>Archaea</taxon>
        <taxon>Methanobacteriati</taxon>
        <taxon>Thermoplasmatota</taxon>
        <taxon>Thermoplasmata</taxon>
        <taxon>Candidatus Thermoprofundales</taxon>
    </lineage>
</organism>
<keyword evidence="6 7" id="KW-0472">Membrane</keyword>
<dbReference type="PROSITE" id="PS50156">
    <property type="entry name" value="SSD"/>
    <property type="match status" value="2"/>
</dbReference>
<evidence type="ECO:0000256" key="4">
    <source>
        <dbReference type="ARBA" id="ARBA00022692"/>
    </source>
</evidence>
<evidence type="ECO:0000256" key="5">
    <source>
        <dbReference type="ARBA" id="ARBA00022989"/>
    </source>
</evidence>
<feature type="transmembrane region" description="Helical" evidence="7">
    <location>
        <begin position="421"/>
        <end position="443"/>
    </location>
</feature>
<dbReference type="SUPFAM" id="SSF82866">
    <property type="entry name" value="Multidrug efflux transporter AcrB transmembrane domain"/>
    <property type="match status" value="2"/>
</dbReference>
<reference evidence="10" key="1">
    <citation type="journal article" date="2019" name="bioRxiv">
        <title>Genome diversification in globally distributed novel marine Proteobacteria is linked to environmental adaptation.</title>
        <authorList>
            <person name="Zhou Z."/>
            <person name="Tran P.Q."/>
            <person name="Kieft K."/>
            <person name="Anantharaman K."/>
        </authorList>
    </citation>
    <scope>NUCLEOTIDE SEQUENCE [LARGE SCALE GENOMIC DNA]</scope>
</reference>
<dbReference type="PANTHER" id="PTHR33406">
    <property type="entry name" value="MEMBRANE PROTEIN MJ1562-RELATED"/>
    <property type="match status" value="1"/>
</dbReference>
<dbReference type="InterPro" id="IPR004869">
    <property type="entry name" value="MMPL_dom"/>
</dbReference>
<dbReference type="InterPro" id="IPR000731">
    <property type="entry name" value="SSD"/>
</dbReference>
<feature type="domain" description="SSD" evidence="8">
    <location>
        <begin position="768"/>
        <end position="861"/>
    </location>
</feature>
<evidence type="ECO:0000256" key="7">
    <source>
        <dbReference type="SAM" id="Phobius"/>
    </source>
</evidence>
<dbReference type="GO" id="GO:0022857">
    <property type="term" value="F:transmembrane transporter activity"/>
    <property type="evidence" value="ECO:0007669"/>
    <property type="project" value="InterPro"/>
</dbReference>
<dbReference type="GO" id="GO:0005886">
    <property type="term" value="C:plasma membrane"/>
    <property type="evidence" value="ECO:0007669"/>
    <property type="project" value="UniProtKB-SubCell"/>
</dbReference>
<dbReference type="AlphaFoldDB" id="A0A7J4GUA3"/>
<feature type="transmembrane region" description="Helical" evidence="7">
    <location>
        <begin position="339"/>
        <end position="357"/>
    </location>
</feature>
<name>A0A7J4GUA3_9ARCH</name>
<dbReference type="PRINTS" id="PR00702">
    <property type="entry name" value="ACRIFLAVINRP"/>
</dbReference>